<protein>
    <submittedName>
        <fullName evidence="1">FMN reductase</fullName>
    </submittedName>
</protein>
<dbReference type="EMBL" id="CABVPN010000027">
    <property type="protein sequence ID" value="VWC03161.1"/>
    <property type="molecule type" value="Genomic_DNA"/>
</dbReference>
<organism evidence="1 2">
    <name type="scientific">Burkholderia diffusa</name>
    <dbReference type="NCBI Taxonomy" id="488732"/>
    <lineage>
        <taxon>Bacteria</taxon>
        <taxon>Pseudomonadati</taxon>
        <taxon>Pseudomonadota</taxon>
        <taxon>Betaproteobacteria</taxon>
        <taxon>Burkholderiales</taxon>
        <taxon>Burkholderiaceae</taxon>
        <taxon>Burkholderia</taxon>
        <taxon>Burkholderia cepacia complex</taxon>
    </lineage>
</organism>
<evidence type="ECO:0000313" key="2">
    <source>
        <dbReference type="Proteomes" id="UP000494125"/>
    </source>
</evidence>
<dbReference type="AlphaFoldDB" id="A0A6P2P7F6"/>
<name>A0A6P2P7F6_9BURK</name>
<keyword evidence="2" id="KW-1185">Reference proteome</keyword>
<evidence type="ECO:0000313" key="1">
    <source>
        <dbReference type="EMBL" id="VWC03161.1"/>
    </source>
</evidence>
<dbReference type="Proteomes" id="UP000494125">
    <property type="component" value="Unassembled WGS sequence"/>
</dbReference>
<dbReference type="RefSeq" id="WP_409364590.1">
    <property type="nucleotide sequence ID" value="NZ_CABVPN010000027.1"/>
</dbReference>
<accession>A0A6P2P7F6</accession>
<dbReference type="GeneID" id="93030044"/>
<reference evidence="1 2" key="1">
    <citation type="submission" date="2019-09" db="EMBL/GenBank/DDBJ databases">
        <authorList>
            <person name="Depoorter E."/>
        </authorList>
    </citation>
    <scope>NUCLEOTIDE SEQUENCE [LARGE SCALE GENOMIC DNA]</scope>
    <source>
        <strain evidence="1">LMG 24065</strain>
    </source>
</reference>
<sequence>MSNTLDVVALSGGLQRPSRTLPIGLYVAESDFDHYEFANPALRVRIALAMERAAPQLCPRTLAAAAA</sequence>
<proteinExistence type="predicted"/>
<gene>
    <name evidence="1" type="ORF">BDI24065_04978</name>
</gene>